<dbReference type="Pfam" id="PF07676">
    <property type="entry name" value="PD40"/>
    <property type="match status" value="3"/>
</dbReference>
<evidence type="ECO:0000256" key="6">
    <source>
        <dbReference type="SAM" id="SignalP"/>
    </source>
</evidence>
<dbReference type="Pfam" id="PF14559">
    <property type="entry name" value="TPR_19"/>
    <property type="match status" value="1"/>
</dbReference>
<dbReference type="InterPro" id="IPR011659">
    <property type="entry name" value="WD40"/>
</dbReference>
<dbReference type="Gene3D" id="1.25.40.10">
    <property type="entry name" value="Tetratricopeptide repeat domain"/>
    <property type="match status" value="1"/>
</dbReference>
<keyword evidence="9" id="KW-1185">Reference proteome</keyword>
<dbReference type="SUPFAM" id="SSF82171">
    <property type="entry name" value="DPP6 N-terminal domain-like"/>
    <property type="match status" value="1"/>
</dbReference>
<dbReference type="SMART" id="SM00028">
    <property type="entry name" value="TPR"/>
    <property type="match status" value="3"/>
</dbReference>
<dbReference type="KEGG" id="dpf:ON006_04920"/>
<dbReference type="PANTHER" id="PTHR30329">
    <property type="entry name" value="STATOR ELEMENT OF FLAGELLAR MOTOR COMPLEX"/>
    <property type="match status" value="1"/>
</dbReference>
<sequence>MRRVLIFFLLLSLHTLHVASAQDATLPRRAREIYDKAQAAWQARQLVEAATLFEKVLQEVPDSYDTHLRLAQIYELQRNVDLVKKHYYKVVALKPTAPQSAGAFQWLGRYHFNAERYDSAQVYFEKAYPLFPPKSSLSRLAEKSIASSIFAQHAIKNPLVIQKRSLGDTVNFLGTQYFPVMTADDETLIFTGLTENRDENIYITHRKQNGRAADGGATDGRAATGWEVPEEISKAINTSNNEGTCSVSADGRTLVFTACNRQDGFGSCDLYISHKDGRDWSAPVNLGQQVNTRDWESQPSLSADGHTLYFASDRKGGQGKRDIWMTHLDEKKQWTNPKNLGTTINTSDDENAPFIHANGRTLFYASNGLTGMGGFDIFISQRMDTVWSPSKNLGYPINTVADQVGMFIASDGQKAYYTDDTSERGKTRSLIYTFQLPESVQQMIIPTRYAKGRVFDKKTGTPLASEIDLFDLKTQQKVGAFTSDGKTGSFLTVLNSGGEYAFYVSKTGYLFKSLSFTVNDSASFVNLDIPLEAIEKDRAEVLNNIFFHTGQYELDDKSKVELNKMVEFLNKNRSIKIEISGHTDDVGSDSENMELSRKRALSVQQYLHKSGVSTERISSKGYGETKPVAANDSETARQMNRRIEWRIL</sequence>
<evidence type="ECO:0000256" key="1">
    <source>
        <dbReference type="ARBA" id="ARBA00004442"/>
    </source>
</evidence>
<keyword evidence="4" id="KW-0802">TPR repeat</keyword>
<evidence type="ECO:0000256" key="5">
    <source>
        <dbReference type="PROSITE-ProRule" id="PRU00473"/>
    </source>
</evidence>
<dbReference type="InterPro" id="IPR050330">
    <property type="entry name" value="Bact_OuterMem_StrucFunc"/>
</dbReference>
<evidence type="ECO:0000259" key="7">
    <source>
        <dbReference type="PROSITE" id="PS51123"/>
    </source>
</evidence>
<protein>
    <submittedName>
        <fullName evidence="8">OmpA family protein</fullName>
    </submittedName>
</protein>
<dbReference type="Pfam" id="PF00691">
    <property type="entry name" value="OmpA"/>
    <property type="match status" value="1"/>
</dbReference>
<dbReference type="Gene3D" id="2.120.10.30">
    <property type="entry name" value="TolB, C-terminal domain"/>
    <property type="match status" value="1"/>
</dbReference>
<feature type="domain" description="OmpA-like" evidence="7">
    <location>
        <begin position="534"/>
        <end position="648"/>
    </location>
</feature>
<keyword evidence="2 5" id="KW-0472">Membrane</keyword>
<dbReference type="AlphaFoldDB" id="A0A9E8NDH3"/>
<dbReference type="PROSITE" id="PS51123">
    <property type="entry name" value="OMPA_2"/>
    <property type="match status" value="1"/>
</dbReference>
<evidence type="ECO:0000256" key="4">
    <source>
        <dbReference type="PROSITE-ProRule" id="PRU00339"/>
    </source>
</evidence>
<dbReference type="Gene3D" id="3.30.1330.60">
    <property type="entry name" value="OmpA-like domain"/>
    <property type="match status" value="1"/>
</dbReference>
<proteinExistence type="predicted"/>
<organism evidence="8 9">
    <name type="scientific">Dyadobacter pollutisoli</name>
    <dbReference type="NCBI Taxonomy" id="2910158"/>
    <lineage>
        <taxon>Bacteria</taxon>
        <taxon>Pseudomonadati</taxon>
        <taxon>Bacteroidota</taxon>
        <taxon>Cytophagia</taxon>
        <taxon>Cytophagales</taxon>
        <taxon>Spirosomataceae</taxon>
        <taxon>Dyadobacter</taxon>
    </lineage>
</organism>
<keyword evidence="6" id="KW-0732">Signal</keyword>
<dbReference type="SUPFAM" id="SSF48452">
    <property type="entry name" value="TPR-like"/>
    <property type="match status" value="1"/>
</dbReference>
<feature type="repeat" description="TPR" evidence="4">
    <location>
        <begin position="101"/>
        <end position="134"/>
    </location>
</feature>
<feature type="signal peptide" evidence="6">
    <location>
        <begin position="1"/>
        <end position="21"/>
    </location>
</feature>
<evidence type="ECO:0000256" key="3">
    <source>
        <dbReference type="ARBA" id="ARBA00023237"/>
    </source>
</evidence>
<dbReference type="InterPro" id="IPR006664">
    <property type="entry name" value="OMP_bac"/>
</dbReference>
<evidence type="ECO:0000256" key="2">
    <source>
        <dbReference type="ARBA" id="ARBA00023136"/>
    </source>
</evidence>
<dbReference type="InterPro" id="IPR011990">
    <property type="entry name" value="TPR-like_helical_dom_sf"/>
</dbReference>
<reference evidence="8" key="1">
    <citation type="submission" date="2022-11" db="EMBL/GenBank/DDBJ databases">
        <title>Dyadobacter pollutisoli sp. nov., isolated from plastic dumped soil.</title>
        <authorList>
            <person name="Kim J.M."/>
            <person name="Kim K.R."/>
            <person name="Lee J.K."/>
            <person name="Hao L."/>
            <person name="Jeon C.O."/>
        </authorList>
    </citation>
    <scope>NUCLEOTIDE SEQUENCE</scope>
    <source>
        <strain evidence="8">U1</strain>
    </source>
</reference>
<dbReference type="Proteomes" id="UP001164653">
    <property type="component" value="Chromosome"/>
</dbReference>
<dbReference type="InterPro" id="IPR011042">
    <property type="entry name" value="6-blade_b-propeller_TolB-like"/>
</dbReference>
<accession>A0A9E8NDH3</accession>
<feature type="chain" id="PRO_5038506520" evidence="6">
    <location>
        <begin position="22"/>
        <end position="648"/>
    </location>
</feature>
<comment type="subcellular location">
    <subcellularLocation>
        <location evidence="1">Cell outer membrane</location>
    </subcellularLocation>
</comment>
<dbReference type="CDD" id="cd07185">
    <property type="entry name" value="OmpA_C-like"/>
    <property type="match status" value="1"/>
</dbReference>
<evidence type="ECO:0000313" key="8">
    <source>
        <dbReference type="EMBL" id="WAC13303.1"/>
    </source>
</evidence>
<name>A0A9E8NDH3_9BACT</name>
<dbReference type="RefSeq" id="WP_244819584.1">
    <property type="nucleotide sequence ID" value="NZ_CP112998.1"/>
</dbReference>
<dbReference type="InterPro" id="IPR006665">
    <property type="entry name" value="OmpA-like"/>
</dbReference>
<dbReference type="GO" id="GO:0009279">
    <property type="term" value="C:cell outer membrane"/>
    <property type="evidence" value="ECO:0007669"/>
    <property type="project" value="UniProtKB-SubCell"/>
</dbReference>
<dbReference type="SUPFAM" id="SSF103088">
    <property type="entry name" value="OmpA-like"/>
    <property type="match status" value="1"/>
</dbReference>
<gene>
    <name evidence="8" type="ORF">ON006_04920</name>
</gene>
<dbReference type="PANTHER" id="PTHR30329:SF21">
    <property type="entry name" value="LIPOPROTEIN YIAD-RELATED"/>
    <property type="match status" value="1"/>
</dbReference>
<dbReference type="EMBL" id="CP112998">
    <property type="protein sequence ID" value="WAC13303.1"/>
    <property type="molecule type" value="Genomic_DNA"/>
</dbReference>
<evidence type="ECO:0000313" key="9">
    <source>
        <dbReference type="Proteomes" id="UP001164653"/>
    </source>
</evidence>
<keyword evidence="3" id="KW-0998">Cell outer membrane</keyword>
<dbReference type="PRINTS" id="PR01021">
    <property type="entry name" value="OMPADOMAIN"/>
</dbReference>
<dbReference type="InterPro" id="IPR019734">
    <property type="entry name" value="TPR_rpt"/>
</dbReference>
<dbReference type="PROSITE" id="PS50005">
    <property type="entry name" value="TPR"/>
    <property type="match status" value="1"/>
</dbReference>
<dbReference type="InterPro" id="IPR036737">
    <property type="entry name" value="OmpA-like_sf"/>
</dbReference>